<evidence type="ECO:0000256" key="3">
    <source>
        <dbReference type="ARBA" id="ARBA00023082"/>
    </source>
</evidence>
<feature type="domain" description="RNA polymerase sigma-70 region 2" evidence="5">
    <location>
        <begin position="21"/>
        <end position="88"/>
    </location>
</feature>
<dbReference type="InterPro" id="IPR014284">
    <property type="entry name" value="RNA_pol_sigma-70_dom"/>
</dbReference>
<evidence type="ECO:0000259" key="6">
    <source>
        <dbReference type="Pfam" id="PF08281"/>
    </source>
</evidence>
<dbReference type="GO" id="GO:0003677">
    <property type="term" value="F:DNA binding"/>
    <property type="evidence" value="ECO:0007669"/>
    <property type="project" value="InterPro"/>
</dbReference>
<sequence length="178" mass="20535">MNDQQLIQQAKSGNNDSFATLIKSRGEKLYKVAYCYVKDEALALEVVSEATYKSYISLDKLKHTEYFDTWLVRIVINEAIDLIRKRKRMVLTGEVDQEIAAPQKTGIEDRLDLYEAIDQLKEDEKEILTLKYFGDLTFAHIAKQLGKSENTIKTKHYRALDKVKAILEGGRQYGIKRI</sequence>
<dbReference type="InterPro" id="IPR007627">
    <property type="entry name" value="RNA_pol_sigma70_r2"/>
</dbReference>
<dbReference type="Pfam" id="PF08281">
    <property type="entry name" value="Sigma70_r4_2"/>
    <property type="match status" value="1"/>
</dbReference>
<protein>
    <recommendedName>
        <fullName evidence="9">RNA polymerase subunit sigma-24</fullName>
    </recommendedName>
</protein>
<reference evidence="7 8" key="1">
    <citation type="submission" date="2017-01" db="EMBL/GenBank/DDBJ databases">
        <title>Genome analysis of Paenibacillus selenitrireducens ES3-24.</title>
        <authorList>
            <person name="Xu D."/>
            <person name="Yao R."/>
            <person name="Zheng S."/>
        </authorList>
    </citation>
    <scope>NUCLEOTIDE SEQUENCE [LARGE SCALE GENOMIC DNA]</scope>
    <source>
        <strain evidence="7 8">ES3-24</strain>
    </source>
</reference>
<dbReference type="Gene3D" id="1.10.1740.10">
    <property type="match status" value="1"/>
</dbReference>
<dbReference type="InterPro" id="IPR013325">
    <property type="entry name" value="RNA_pol_sigma_r2"/>
</dbReference>
<dbReference type="InterPro" id="IPR013324">
    <property type="entry name" value="RNA_pol_sigma_r3/r4-like"/>
</dbReference>
<evidence type="ECO:0000256" key="4">
    <source>
        <dbReference type="ARBA" id="ARBA00023163"/>
    </source>
</evidence>
<evidence type="ECO:0000256" key="2">
    <source>
        <dbReference type="ARBA" id="ARBA00023015"/>
    </source>
</evidence>
<dbReference type="InterPro" id="IPR036388">
    <property type="entry name" value="WH-like_DNA-bd_sf"/>
</dbReference>
<evidence type="ECO:0000256" key="1">
    <source>
        <dbReference type="ARBA" id="ARBA00010641"/>
    </source>
</evidence>
<evidence type="ECO:0000313" key="7">
    <source>
        <dbReference type="EMBL" id="OPA79052.1"/>
    </source>
</evidence>
<keyword evidence="4" id="KW-0804">Transcription</keyword>
<dbReference type="SUPFAM" id="SSF88946">
    <property type="entry name" value="Sigma2 domain of RNA polymerase sigma factors"/>
    <property type="match status" value="1"/>
</dbReference>
<dbReference type="EMBL" id="MSZX01000003">
    <property type="protein sequence ID" value="OPA79052.1"/>
    <property type="molecule type" value="Genomic_DNA"/>
</dbReference>
<dbReference type="CDD" id="cd06171">
    <property type="entry name" value="Sigma70_r4"/>
    <property type="match status" value="1"/>
</dbReference>
<dbReference type="STRING" id="1324314.BVG16_08080"/>
<evidence type="ECO:0000259" key="5">
    <source>
        <dbReference type="Pfam" id="PF04542"/>
    </source>
</evidence>
<accession>A0A1T2XGW4</accession>
<dbReference type="GO" id="GO:0016987">
    <property type="term" value="F:sigma factor activity"/>
    <property type="evidence" value="ECO:0007669"/>
    <property type="project" value="UniProtKB-KW"/>
</dbReference>
<keyword evidence="2" id="KW-0805">Transcription regulation</keyword>
<dbReference type="InterPro" id="IPR013249">
    <property type="entry name" value="RNA_pol_sigma70_r4_t2"/>
</dbReference>
<dbReference type="OrthoDB" id="9782703at2"/>
<dbReference type="PANTHER" id="PTHR43133:SF51">
    <property type="entry name" value="RNA POLYMERASE SIGMA FACTOR"/>
    <property type="match status" value="1"/>
</dbReference>
<dbReference type="RefSeq" id="WP_078498052.1">
    <property type="nucleotide sequence ID" value="NZ_MSZX01000003.1"/>
</dbReference>
<dbReference type="NCBIfam" id="TIGR02937">
    <property type="entry name" value="sigma70-ECF"/>
    <property type="match status" value="1"/>
</dbReference>
<keyword evidence="8" id="KW-1185">Reference proteome</keyword>
<dbReference type="Pfam" id="PF04542">
    <property type="entry name" value="Sigma70_r2"/>
    <property type="match status" value="1"/>
</dbReference>
<proteinExistence type="inferred from homology"/>
<dbReference type="SUPFAM" id="SSF88659">
    <property type="entry name" value="Sigma3 and sigma4 domains of RNA polymerase sigma factors"/>
    <property type="match status" value="1"/>
</dbReference>
<keyword evidence="3" id="KW-0731">Sigma factor</keyword>
<gene>
    <name evidence="7" type="ORF">BVG16_08080</name>
</gene>
<dbReference type="PANTHER" id="PTHR43133">
    <property type="entry name" value="RNA POLYMERASE ECF-TYPE SIGMA FACTO"/>
    <property type="match status" value="1"/>
</dbReference>
<evidence type="ECO:0008006" key="9">
    <source>
        <dbReference type="Google" id="ProtNLM"/>
    </source>
</evidence>
<organism evidence="7 8">
    <name type="scientific">Paenibacillus selenitireducens</name>
    <dbReference type="NCBI Taxonomy" id="1324314"/>
    <lineage>
        <taxon>Bacteria</taxon>
        <taxon>Bacillati</taxon>
        <taxon>Bacillota</taxon>
        <taxon>Bacilli</taxon>
        <taxon>Bacillales</taxon>
        <taxon>Paenibacillaceae</taxon>
        <taxon>Paenibacillus</taxon>
    </lineage>
</organism>
<comment type="caution">
    <text evidence="7">The sequence shown here is derived from an EMBL/GenBank/DDBJ whole genome shotgun (WGS) entry which is preliminary data.</text>
</comment>
<dbReference type="AlphaFoldDB" id="A0A1T2XGW4"/>
<dbReference type="GO" id="GO:0006352">
    <property type="term" value="P:DNA-templated transcription initiation"/>
    <property type="evidence" value="ECO:0007669"/>
    <property type="project" value="InterPro"/>
</dbReference>
<comment type="similarity">
    <text evidence="1">Belongs to the sigma-70 factor family. ECF subfamily.</text>
</comment>
<dbReference type="Proteomes" id="UP000190188">
    <property type="component" value="Unassembled WGS sequence"/>
</dbReference>
<dbReference type="Gene3D" id="1.10.10.10">
    <property type="entry name" value="Winged helix-like DNA-binding domain superfamily/Winged helix DNA-binding domain"/>
    <property type="match status" value="1"/>
</dbReference>
<name>A0A1T2XGW4_9BACL</name>
<feature type="domain" description="RNA polymerase sigma factor 70 region 4 type 2" evidence="6">
    <location>
        <begin position="111"/>
        <end position="162"/>
    </location>
</feature>
<dbReference type="InterPro" id="IPR039425">
    <property type="entry name" value="RNA_pol_sigma-70-like"/>
</dbReference>
<evidence type="ECO:0000313" key="8">
    <source>
        <dbReference type="Proteomes" id="UP000190188"/>
    </source>
</evidence>